<reference evidence="2 3" key="1">
    <citation type="submission" date="2019-11" db="EMBL/GenBank/DDBJ databases">
        <authorList>
            <person name="Cao P."/>
        </authorList>
    </citation>
    <scope>NUCLEOTIDE SEQUENCE [LARGE SCALE GENOMIC DNA]</scope>
    <source>
        <strain evidence="2 3">NEAU-AAG5</strain>
    </source>
</reference>
<dbReference type="Proteomes" id="UP000432015">
    <property type="component" value="Unassembled WGS sequence"/>
</dbReference>
<gene>
    <name evidence="2" type="ORF">GNZ18_18045</name>
</gene>
<evidence type="ECO:0000313" key="2">
    <source>
        <dbReference type="EMBL" id="MUN38495.1"/>
    </source>
</evidence>
<name>A0A7K1L2K3_9ACTN</name>
<feature type="transmembrane region" description="Helical" evidence="1">
    <location>
        <begin position="451"/>
        <end position="470"/>
    </location>
</feature>
<dbReference type="AlphaFoldDB" id="A0A7K1L2K3"/>
<keyword evidence="1" id="KW-1133">Transmembrane helix</keyword>
<evidence type="ECO:0000313" key="3">
    <source>
        <dbReference type="Proteomes" id="UP000432015"/>
    </source>
</evidence>
<accession>A0A7K1L2K3</accession>
<evidence type="ECO:0000256" key="1">
    <source>
        <dbReference type="SAM" id="Phobius"/>
    </source>
</evidence>
<keyword evidence="1" id="KW-0812">Transmembrane</keyword>
<dbReference type="EMBL" id="WOFH01000006">
    <property type="protein sequence ID" value="MUN38495.1"/>
    <property type="molecule type" value="Genomic_DNA"/>
</dbReference>
<keyword evidence="1" id="KW-0472">Membrane</keyword>
<proteinExistence type="predicted"/>
<comment type="caution">
    <text evidence="2">The sequence shown here is derived from an EMBL/GenBank/DDBJ whole genome shotgun (WGS) entry which is preliminary data.</text>
</comment>
<sequence length="507" mass="53998">MTEDVIGPLLDELGPDLYRENAFRVTGLGVHASARDIRRHAEKLRVASRFGAESAAESASGSASESAAGSALFGAAPDATEARQAAQRLRDPARRLLDELFWFWPLQPGRPDQAVAAVRRGDLGEAERVWTDAASPAGRHNLAVLAHARALDDSGAAPWPEAFAAWLRVVHDEEFWPLLEARARDLADPRLGPGTAARIRDDLPEALLTINARLAVTALRDGRRAEAEAQVAAMTGSGFDRLDGTEALRRAVEPDAARLRTIGEHAEHTADADPARGAEAAERLLDQAAPLLDVLALAHPQDGPVLRGARDDVANRVLGCVIPYANATDDWPPAVRVLERALPVAATTAVREHLSDNLDIAKGNLARGTCLFCEEQPSDEGSFLELKLSGDIQHQVGRVAWQVFTVNVPRCASCRSGHGKRRVRIHGSAFGTAAGGAALGIGALAAGLTGLGIAVLIAVAIGYVVFLGAFNNSLSKDDRAKVLEFAPIRDRMKEGGWFFGSRPPGVN</sequence>
<dbReference type="RefSeq" id="WP_156217685.1">
    <property type="nucleotide sequence ID" value="NZ_WOFH01000006.1"/>
</dbReference>
<organism evidence="2 3">
    <name type="scientific">Actinomadura litoris</name>
    <dbReference type="NCBI Taxonomy" id="2678616"/>
    <lineage>
        <taxon>Bacteria</taxon>
        <taxon>Bacillati</taxon>
        <taxon>Actinomycetota</taxon>
        <taxon>Actinomycetes</taxon>
        <taxon>Streptosporangiales</taxon>
        <taxon>Thermomonosporaceae</taxon>
        <taxon>Actinomadura</taxon>
    </lineage>
</organism>
<keyword evidence="3" id="KW-1185">Reference proteome</keyword>
<protein>
    <submittedName>
        <fullName evidence="2">Uncharacterized protein</fullName>
    </submittedName>
</protein>